<dbReference type="EMBL" id="CAUEEQ010014703">
    <property type="protein sequence ID" value="CAJ0938633.1"/>
    <property type="molecule type" value="Genomic_DNA"/>
</dbReference>
<dbReference type="PROSITE" id="PS50888">
    <property type="entry name" value="BHLH"/>
    <property type="match status" value="1"/>
</dbReference>
<keyword evidence="8" id="KW-1185">Reference proteome</keyword>
<protein>
    <recommendedName>
        <fullName evidence="6">BHLH domain-containing protein</fullName>
    </recommendedName>
</protein>
<evidence type="ECO:0000256" key="3">
    <source>
        <dbReference type="ARBA" id="ARBA00023125"/>
    </source>
</evidence>
<evidence type="ECO:0000256" key="5">
    <source>
        <dbReference type="ARBA" id="ARBA00023242"/>
    </source>
</evidence>
<keyword evidence="4" id="KW-0804">Transcription</keyword>
<sequence>MFTLVTGIVGRWRAVCVTALQRPNSDAAAIRIVVGIARCLSVVTLNVKGSVWSLESCHTELATLPRSPVTRGHTGSSGLSPPYIGYQSQTSQDAFGSISIPSSQPMDLNIQPSEKKIKKMKGKLPFTQRQSASEREKMRMRNLSKALQNLRRYLPPSVVPIDKTLTKIETLQLTIRYISYLSAQLGLSKEVLEQRRQTFKQRTKCAQSISCYIDTSPSLCSEPVKENMSLMESKEHKSSTSSTAVRSQCQNTRKRCQMPYDFPQCSELQVRPVQNYPVTFAALSQPSNDHVTSHPQMITTAVRLYGRYLAVNCHGKHQDHKIMI</sequence>
<keyword evidence="5" id="KW-0539">Nucleus</keyword>
<evidence type="ECO:0000313" key="8">
    <source>
        <dbReference type="Proteomes" id="UP001176940"/>
    </source>
</evidence>
<dbReference type="Proteomes" id="UP001176940">
    <property type="component" value="Unassembled WGS sequence"/>
</dbReference>
<name>A0ABN9LF37_9NEOB</name>
<evidence type="ECO:0000256" key="2">
    <source>
        <dbReference type="ARBA" id="ARBA00023015"/>
    </source>
</evidence>
<dbReference type="InterPro" id="IPR011598">
    <property type="entry name" value="bHLH_dom"/>
</dbReference>
<evidence type="ECO:0000256" key="1">
    <source>
        <dbReference type="ARBA" id="ARBA00022473"/>
    </source>
</evidence>
<feature type="domain" description="BHLH" evidence="6">
    <location>
        <begin position="127"/>
        <end position="181"/>
    </location>
</feature>
<organism evidence="7 8">
    <name type="scientific">Ranitomeya imitator</name>
    <name type="common">mimic poison frog</name>
    <dbReference type="NCBI Taxonomy" id="111125"/>
    <lineage>
        <taxon>Eukaryota</taxon>
        <taxon>Metazoa</taxon>
        <taxon>Chordata</taxon>
        <taxon>Craniata</taxon>
        <taxon>Vertebrata</taxon>
        <taxon>Euteleostomi</taxon>
        <taxon>Amphibia</taxon>
        <taxon>Batrachia</taxon>
        <taxon>Anura</taxon>
        <taxon>Neobatrachia</taxon>
        <taxon>Hyloidea</taxon>
        <taxon>Dendrobatidae</taxon>
        <taxon>Dendrobatinae</taxon>
        <taxon>Ranitomeya</taxon>
    </lineage>
</organism>
<dbReference type="InterPro" id="IPR036638">
    <property type="entry name" value="HLH_DNA-bd_sf"/>
</dbReference>
<evidence type="ECO:0000259" key="6">
    <source>
        <dbReference type="PROSITE" id="PS50888"/>
    </source>
</evidence>
<dbReference type="SUPFAM" id="SSF47459">
    <property type="entry name" value="HLH, helix-loop-helix DNA-binding domain"/>
    <property type="match status" value="1"/>
</dbReference>
<dbReference type="SMART" id="SM00353">
    <property type="entry name" value="HLH"/>
    <property type="match status" value="1"/>
</dbReference>
<comment type="caution">
    <text evidence="7">The sequence shown here is derived from an EMBL/GenBank/DDBJ whole genome shotgun (WGS) entry which is preliminary data.</text>
</comment>
<dbReference type="PANTHER" id="PTHR20937">
    <property type="entry name" value="IP14615P"/>
    <property type="match status" value="1"/>
</dbReference>
<reference evidence="7" key="1">
    <citation type="submission" date="2023-07" db="EMBL/GenBank/DDBJ databases">
        <authorList>
            <person name="Stuckert A."/>
        </authorList>
    </citation>
    <scope>NUCLEOTIDE SEQUENCE</scope>
</reference>
<evidence type="ECO:0000256" key="4">
    <source>
        <dbReference type="ARBA" id="ARBA00023163"/>
    </source>
</evidence>
<keyword evidence="2" id="KW-0805">Transcription regulation</keyword>
<keyword evidence="3" id="KW-0238">DNA-binding</keyword>
<accession>A0ABN9LF37</accession>
<dbReference type="Pfam" id="PF00010">
    <property type="entry name" value="HLH"/>
    <property type="match status" value="1"/>
</dbReference>
<evidence type="ECO:0000313" key="7">
    <source>
        <dbReference type="EMBL" id="CAJ0938633.1"/>
    </source>
</evidence>
<keyword evidence="1" id="KW-0217">Developmental protein</keyword>
<gene>
    <name evidence="7" type="ORF">RIMI_LOCUS7677808</name>
</gene>
<dbReference type="PANTHER" id="PTHR20937:SF20">
    <property type="entry name" value="MESODERM POSTERIOR HOMOLOG B"/>
    <property type="match status" value="1"/>
</dbReference>
<dbReference type="Gene3D" id="4.10.280.10">
    <property type="entry name" value="Helix-loop-helix DNA-binding domain"/>
    <property type="match status" value="1"/>
</dbReference>
<proteinExistence type="predicted"/>
<dbReference type="InterPro" id="IPR040259">
    <property type="entry name" value="Mesogenin/MesP"/>
</dbReference>